<name>A0AB73AP98_BACFG</name>
<evidence type="ECO:0000313" key="2">
    <source>
        <dbReference type="Proteomes" id="UP000021175"/>
    </source>
</evidence>
<dbReference type="Proteomes" id="UP000021175">
    <property type="component" value="Unassembled WGS sequence"/>
</dbReference>
<protein>
    <submittedName>
        <fullName evidence="1">Uncharacterized protein</fullName>
    </submittedName>
</protein>
<proteinExistence type="predicted"/>
<organism evidence="1 2">
    <name type="scientific">Bacteroides fragilis str. 3783N1-6</name>
    <dbReference type="NCBI Taxonomy" id="1339310"/>
    <lineage>
        <taxon>Bacteria</taxon>
        <taxon>Pseudomonadati</taxon>
        <taxon>Bacteroidota</taxon>
        <taxon>Bacteroidia</taxon>
        <taxon>Bacteroidales</taxon>
        <taxon>Bacteroidaceae</taxon>
        <taxon>Bacteroides</taxon>
    </lineage>
</organism>
<comment type="caution">
    <text evidence="1">The sequence shown here is derived from an EMBL/GenBank/DDBJ whole genome shotgun (WGS) entry which is preliminary data.</text>
</comment>
<reference evidence="1 2" key="1">
    <citation type="submission" date="2014-02" db="EMBL/GenBank/DDBJ databases">
        <authorList>
            <person name="Sears C."/>
            <person name="Carroll K."/>
            <person name="Sack B.R."/>
            <person name="Qadri F."/>
            <person name="Myers L.L."/>
            <person name="Chung G.-T."/>
            <person name="Escheverria P."/>
            <person name="Fraser C.M."/>
            <person name="Sadzewicz L."/>
            <person name="Shefchek K.A."/>
            <person name="Tallon L."/>
            <person name="Das S.P."/>
            <person name="Daugherty S."/>
            <person name="Mongodin E.F."/>
        </authorList>
    </citation>
    <scope>NUCLEOTIDE SEQUENCE [LARGE SCALE GENOMIC DNA]</scope>
    <source>
        <strain evidence="1 2">3783N1-6</strain>
    </source>
</reference>
<accession>A0AB73AP98</accession>
<dbReference type="EMBL" id="JGEU01000030">
    <property type="protein sequence ID" value="EYB10957.1"/>
    <property type="molecule type" value="Genomic_DNA"/>
</dbReference>
<sequence length="44" mass="5160">MYTISLFLSLVRSGQVNESLDRILELKNLIENSNPLIFYYPVKK</sequence>
<evidence type="ECO:0000313" key="1">
    <source>
        <dbReference type="EMBL" id="EYB10957.1"/>
    </source>
</evidence>
<gene>
    <name evidence="1" type="ORF">M119_0485</name>
</gene>
<dbReference type="AlphaFoldDB" id="A0AB73AP98"/>